<evidence type="ECO:0008006" key="3">
    <source>
        <dbReference type="Google" id="ProtNLM"/>
    </source>
</evidence>
<dbReference type="EMBL" id="JAUOEL010000004">
    <property type="protein sequence ID" value="MDO5975292.1"/>
    <property type="molecule type" value="Genomic_DNA"/>
</dbReference>
<dbReference type="RefSeq" id="WP_303302476.1">
    <property type="nucleotide sequence ID" value="NZ_BAABDA010000035.1"/>
</dbReference>
<evidence type="ECO:0000313" key="1">
    <source>
        <dbReference type="EMBL" id="MDO5975292.1"/>
    </source>
</evidence>
<sequence length="1017" mass="115634">MNTRLFLLLGFILTFKIAIAQDLPEIVYPSPTAAALGEYGNTPISLSTGTPNINIPLWEIKGRKLSVPISLSYRASGIKVEEHGSKVGLGWTLNAGGVISRVVKDEEDNSNQGMSNSPAIGDLLSRFSDTYYAIHDGLRWIRDYYDKEPDLYYYNFLGYSGKFVFDDAENPIVSPDINFKIALNNNPLDPMQIIDANGTIYTFGYLEHETGTGHVTAYYITRIESYDLTEWIDFEYIQEKYKTLTNDREETYISHSQTINALTYQYAKSPTSYGQRLSKITTSFGETVTFNGGEVREDLRDSNLIEEAKRPKTIGGIEISYSGNCIKKIDFDYEFIESETPGRVNGSTTSYNWANKRLYLKSLTETTCNGDDIKTHAFKYYGRTADNKDMLPNKLSFAQDHWGYFNGAITNTSYRPAFSGDVPKINYSHTPEYVNRQVPGADREPSYPHMEYGTLKSITYPTGGETEFVFEQHTNILSDYTFNNFNSNAGGLRVAEIKNKIDGSVVKHRTFTYSGGQYADYPNYGNSKTVFRTVIDNHDISHYHIHPAYRWDYYMDGVPFGSSDINDNPNENYFYKIGSGNPIALGTTNGYHLSYERVTEKEIGNGRIVHNFTVPIFLGLLNSTVYWFRRYAGSIVQAYNLGSFDAESYEWPYNNKRIDWSWRRGLPTSKFYYSETNELIKSIGYQYDYVQLKGTKRKIQYNYLTGDYQLYLDYDVPMTGLTFKYTELYHADGIKPEETYYLADYELGLGVALINKETITENGVTTIKNHTYNNQNQLTSTSFSNSKSETIVSESKYPQDFAAPNNVYQKMVDANIINPVIEQKTKNGAVTLSTLKNNYEDWGNAIYAPDIIKSSKGSDALEDRVEFIGYYNNGNVQEVKKSDGTHIVYIWGYNEKFPIAKIENATYSEVSSQITNLHTKSNDDDDRTVDVIDSSGVVTSYVGNEGQLRAALNTLRNLSDALVTTYTFDPLIGVTSITNPKGYTMYYEYDDFNRLEQVKDANGKILSQNEYHYKGQQ</sequence>
<keyword evidence="2" id="KW-1185">Reference proteome</keyword>
<accession>A0ABT8WQ45</accession>
<dbReference type="Proteomes" id="UP001176806">
    <property type="component" value="Unassembled WGS sequence"/>
</dbReference>
<gene>
    <name evidence="1" type="ORF">Q4Q40_13935</name>
</gene>
<comment type="caution">
    <text evidence="1">The sequence shown here is derived from an EMBL/GenBank/DDBJ whole genome shotgun (WGS) entry which is preliminary data.</text>
</comment>
<proteinExistence type="predicted"/>
<evidence type="ECO:0000313" key="2">
    <source>
        <dbReference type="Proteomes" id="UP001176806"/>
    </source>
</evidence>
<reference evidence="1" key="1">
    <citation type="submission" date="2023-07" db="EMBL/GenBank/DDBJ databases">
        <title>Two novel species in the genus Flavivirga.</title>
        <authorList>
            <person name="Kwon K."/>
        </authorList>
    </citation>
    <scope>NUCLEOTIDE SEQUENCE</scope>
    <source>
        <strain evidence="1">KACC 14158</strain>
    </source>
</reference>
<name>A0ABT8WQ45_9FLAO</name>
<dbReference type="Gene3D" id="2.180.10.10">
    <property type="entry name" value="RHS repeat-associated core"/>
    <property type="match status" value="1"/>
</dbReference>
<protein>
    <recommendedName>
        <fullName evidence="3">YD repeat-containing protein</fullName>
    </recommendedName>
</protein>
<organism evidence="1 2">
    <name type="scientific">Flavivirga jejuensis</name>
    <dbReference type="NCBI Taxonomy" id="870487"/>
    <lineage>
        <taxon>Bacteria</taxon>
        <taxon>Pseudomonadati</taxon>
        <taxon>Bacteroidota</taxon>
        <taxon>Flavobacteriia</taxon>
        <taxon>Flavobacteriales</taxon>
        <taxon>Flavobacteriaceae</taxon>
        <taxon>Flavivirga</taxon>
    </lineage>
</organism>